<keyword evidence="2" id="KW-0548">Nucleotidyltransferase</keyword>
<accession>A0ABV7JAA4</accession>
<keyword evidence="5" id="KW-0460">Magnesium</keyword>
<organism evidence="9 10">
    <name type="scientific">Marinicella sediminis</name>
    <dbReference type="NCBI Taxonomy" id="1792834"/>
    <lineage>
        <taxon>Bacteria</taxon>
        <taxon>Pseudomonadati</taxon>
        <taxon>Pseudomonadota</taxon>
        <taxon>Gammaproteobacteria</taxon>
        <taxon>Lysobacterales</taxon>
        <taxon>Marinicellaceae</taxon>
        <taxon>Marinicella</taxon>
    </lineage>
</organism>
<sequence length="791" mass="91712">MITRPSWLCAFPFIERNWLEINQLQEKWNSIDGYDLATDWTAFKAAHPSWDVFKLLRRFRTSRLAWLSWQDIGLPVEQHIRVLHAVSQLADWLITQACDEAAEWIKERHGQVLNAQGKPMKLMVFALGKLGTFELNYSSDIDLVFVYPEQGVSNGARPLEAEQYFMRQGRRIIKLLDHVTAEGRVYQVDMRLRPFGSAAPLVCSAAGLHHYLVNEGRTWERFAWMRGRAVYGEQSDCDQVQRDLSGFIYRKHLDYTVFDALLKIKADITREMYIAVDDLKMGDGGIRYIEFIIQSLQMVFGGRNQDLRGTAVYPQFARLQAAGKLTPEDQAHLSFAWLWLRKAENGCQMMSDQASHQLPEDPVLRRHLAQAMGLEGASELKVLLDGVRKQVSQIFSQMFQEPGHGEDLDANQQQQLSVLFKELNWSRMTRDTALKVRELLEKTVLMTHEEVQLEFVRLVRAISKRPGYLMMLLKEPMIHEQVLNLLSAGSYFRTTLVQYPVLLEQLFEQQPKIGLQPEDFARHWQFDEGADEEQWMEQCRYFKLQQQFNLQRAHTEELLSGTDLQQGFAGLAEFILGQVLQRSWQETRQKVACQSIGVSDLMVIAYGSLATRQMHIQSDLDLVFVLDHNQPGPNERQFMQRWVRRLTHHLISPMYHGLLYEIDLQLRPNGKSGTLVTTRKEFARYQREDAWIWEHAAMIKSRLVIGDREQKHWHASLRAEILTRKRNPSVVDQAMNEMAEKLEQLGGKPHHQEFKVLAGVLKHANDHPELVKLIDLVSMRNALRSFDLLEA</sequence>
<dbReference type="PANTHER" id="PTHR30621">
    <property type="entry name" value="GLUTAMINE SYNTHETASE ADENYLYLTRANSFERASE"/>
    <property type="match status" value="1"/>
</dbReference>
<evidence type="ECO:0000256" key="1">
    <source>
        <dbReference type="ARBA" id="ARBA00022679"/>
    </source>
</evidence>
<keyword evidence="6" id="KW-0511">Multifunctional enzyme</keyword>
<dbReference type="Pfam" id="PF03710">
    <property type="entry name" value="GlnE"/>
    <property type="match status" value="2"/>
</dbReference>
<evidence type="ECO:0000256" key="4">
    <source>
        <dbReference type="ARBA" id="ARBA00022840"/>
    </source>
</evidence>
<comment type="caution">
    <text evidence="9">The sequence shown here is derived from an EMBL/GenBank/DDBJ whole genome shotgun (WGS) entry which is preliminary data.</text>
</comment>
<dbReference type="SUPFAM" id="SSF81593">
    <property type="entry name" value="Nucleotidyltransferase substrate binding subunit/domain"/>
    <property type="match status" value="1"/>
</dbReference>
<feature type="domain" description="Glutamate-ammonia ligase adenylyltransferase repeated" evidence="7">
    <location>
        <begin position="480"/>
        <end position="711"/>
    </location>
</feature>
<dbReference type="CDD" id="cd05401">
    <property type="entry name" value="NT_GlnE_GlnD_like"/>
    <property type="match status" value="2"/>
</dbReference>
<dbReference type="RefSeq" id="WP_077409812.1">
    <property type="nucleotide sequence ID" value="NZ_JBHRTS010000001.1"/>
</dbReference>
<protein>
    <submittedName>
        <fullName evidence="9">Uncharacterized protein</fullName>
    </submittedName>
</protein>
<evidence type="ECO:0000259" key="8">
    <source>
        <dbReference type="Pfam" id="PF08335"/>
    </source>
</evidence>
<feature type="domain" description="Glutamate-ammonia ligase adenylyltransferase repeated" evidence="7">
    <location>
        <begin position="51"/>
        <end position="235"/>
    </location>
</feature>
<dbReference type="Pfam" id="PF08335">
    <property type="entry name" value="GlnD_UR_UTase"/>
    <property type="match status" value="1"/>
</dbReference>
<keyword evidence="10" id="KW-1185">Reference proteome</keyword>
<evidence type="ECO:0000256" key="5">
    <source>
        <dbReference type="ARBA" id="ARBA00022842"/>
    </source>
</evidence>
<evidence type="ECO:0000313" key="10">
    <source>
        <dbReference type="Proteomes" id="UP001595533"/>
    </source>
</evidence>
<dbReference type="InterPro" id="IPR023057">
    <property type="entry name" value="GlnE"/>
</dbReference>
<dbReference type="InterPro" id="IPR043519">
    <property type="entry name" value="NT_sf"/>
</dbReference>
<evidence type="ECO:0000259" key="7">
    <source>
        <dbReference type="Pfam" id="PF03710"/>
    </source>
</evidence>
<evidence type="ECO:0000313" key="9">
    <source>
        <dbReference type="EMBL" id="MFC3193163.1"/>
    </source>
</evidence>
<dbReference type="InterPro" id="IPR005190">
    <property type="entry name" value="GlnE_rpt_dom"/>
</dbReference>
<dbReference type="InterPro" id="IPR013546">
    <property type="entry name" value="PII_UdlTrfase/GS_AdlTrfase"/>
</dbReference>
<evidence type="ECO:0000256" key="3">
    <source>
        <dbReference type="ARBA" id="ARBA00022741"/>
    </source>
</evidence>
<gene>
    <name evidence="9" type="ORF">ACFODZ_02800</name>
</gene>
<keyword evidence="1" id="KW-0808">Transferase</keyword>
<evidence type="ECO:0000256" key="2">
    <source>
        <dbReference type="ARBA" id="ARBA00022695"/>
    </source>
</evidence>
<name>A0ABV7JAA4_9GAMM</name>
<keyword evidence="4" id="KW-0067">ATP-binding</keyword>
<dbReference type="Proteomes" id="UP001595533">
    <property type="component" value="Unassembled WGS sequence"/>
</dbReference>
<dbReference type="Gene3D" id="3.30.460.10">
    <property type="entry name" value="Beta Polymerase, domain 2"/>
    <property type="match status" value="2"/>
</dbReference>
<dbReference type="Gene3D" id="1.20.120.330">
    <property type="entry name" value="Nucleotidyltransferases domain 2"/>
    <property type="match status" value="1"/>
</dbReference>
<dbReference type="PANTHER" id="PTHR30621:SF0">
    <property type="entry name" value="BIFUNCTIONAL GLUTAMINE SYNTHETASE ADENYLYLTRANSFERASE_ADENYLYL-REMOVING ENZYME"/>
    <property type="match status" value="1"/>
</dbReference>
<keyword evidence="3" id="KW-0547">Nucleotide-binding</keyword>
<dbReference type="EMBL" id="JBHRTS010000001">
    <property type="protein sequence ID" value="MFC3193163.1"/>
    <property type="molecule type" value="Genomic_DNA"/>
</dbReference>
<feature type="domain" description="PII-uridylyltransferase/Glutamine-synthetase adenylyltransferase" evidence="8">
    <location>
        <begin position="272"/>
        <end position="399"/>
    </location>
</feature>
<reference evidence="10" key="1">
    <citation type="journal article" date="2019" name="Int. J. Syst. Evol. Microbiol.">
        <title>The Global Catalogue of Microorganisms (GCM) 10K type strain sequencing project: providing services to taxonomists for standard genome sequencing and annotation.</title>
        <authorList>
            <consortium name="The Broad Institute Genomics Platform"/>
            <consortium name="The Broad Institute Genome Sequencing Center for Infectious Disease"/>
            <person name="Wu L."/>
            <person name="Ma J."/>
        </authorList>
    </citation>
    <scope>NUCLEOTIDE SEQUENCE [LARGE SCALE GENOMIC DNA]</scope>
    <source>
        <strain evidence="10">KCTC 42953</strain>
    </source>
</reference>
<dbReference type="SUPFAM" id="SSF81301">
    <property type="entry name" value="Nucleotidyltransferase"/>
    <property type="match status" value="2"/>
</dbReference>
<proteinExistence type="predicted"/>
<evidence type="ECO:0000256" key="6">
    <source>
        <dbReference type="ARBA" id="ARBA00023268"/>
    </source>
</evidence>